<proteinExistence type="predicted"/>
<keyword evidence="2" id="KW-1185">Reference proteome</keyword>
<sequence>FFYGDLSAEMSNLTAGLFTGTPSVGGRVDLWDSAATLTIQITNNGSVAGTEIAQLYTDLPKMLLISLFASFDGFEKVTIEPGES</sequence>
<reference evidence="1" key="1">
    <citation type="journal article" date="2019" name="Environ. Microbiol.">
        <title>Fungal ecological strategies reflected in gene transcription - a case study of two litter decomposers.</title>
        <authorList>
            <person name="Barbi F."/>
            <person name="Kohler A."/>
            <person name="Barry K."/>
            <person name="Baskaran P."/>
            <person name="Daum C."/>
            <person name="Fauchery L."/>
            <person name="Ihrmark K."/>
            <person name="Kuo A."/>
            <person name="LaButti K."/>
            <person name="Lipzen A."/>
            <person name="Morin E."/>
            <person name="Grigoriev I.V."/>
            <person name="Henrissat B."/>
            <person name="Lindahl B."/>
            <person name="Martin F."/>
        </authorList>
    </citation>
    <scope>NUCLEOTIDE SEQUENCE</scope>
    <source>
        <strain evidence="1">JB14</strain>
    </source>
</reference>
<evidence type="ECO:0000313" key="2">
    <source>
        <dbReference type="Proteomes" id="UP000799118"/>
    </source>
</evidence>
<dbReference type="EMBL" id="ML769511">
    <property type="protein sequence ID" value="KAE9396590.1"/>
    <property type="molecule type" value="Genomic_DNA"/>
</dbReference>
<dbReference type="InterPro" id="IPR013783">
    <property type="entry name" value="Ig-like_fold"/>
</dbReference>
<dbReference type="OrthoDB" id="416222at2759"/>
<feature type="non-terminal residue" evidence="1">
    <location>
        <position position="84"/>
    </location>
</feature>
<accession>A0A6A4HFK7</accession>
<gene>
    <name evidence="1" type="ORF">BT96DRAFT_790318</name>
</gene>
<organism evidence="1 2">
    <name type="scientific">Gymnopus androsaceus JB14</name>
    <dbReference type="NCBI Taxonomy" id="1447944"/>
    <lineage>
        <taxon>Eukaryota</taxon>
        <taxon>Fungi</taxon>
        <taxon>Dikarya</taxon>
        <taxon>Basidiomycota</taxon>
        <taxon>Agaricomycotina</taxon>
        <taxon>Agaricomycetes</taxon>
        <taxon>Agaricomycetidae</taxon>
        <taxon>Agaricales</taxon>
        <taxon>Marasmiineae</taxon>
        <taxon>Omphalotaceae</taxon>
        <taxon>Gymnopus</taxon>
    </lineage>
</organism>
<name>A0A6A4HFK7_9AGAR</name>
<dbReference type="AlphaFoldDB" id="A0A6A4HFK7"/>
<dbReference type="Gene3D" id="2.60.40.10">
    <property type="entry name" value="Immunoglobulins"/>
    <property type="match status" value="1"/>
</dbReference>
<evidence type="ECO:0008006" key="3">
    <source>
        <dbReference type="Google" id="ProtNLM"/>
    </source>
</evidence>
<dbReference type="Proteomes" id="UP000799118">
    <property type="component" value="Unassembled WGS sequence"/>
</dbReference>
<evidence type="ECO:0000313" key="1">
    <source>
        <dbReference type="EMBL" id="KAE9396590.1"/>
    </source>
</evidence>
<protein>
    <recommendedName>
        <fullName evidence="3">Fibronectin type III-like domain-containing protein</fullName>
    </recommendedName>
</protein>
<feature type="non-terminal residue" evidence="1">
    <location>
        <position position="1"/>
    </location>
</feature>